<dbReference type="Proteomes" id="UP000190339">
    <property type="component" value="Unassembled WGS sequence"/>
</dbReference>
<keyword evidence="2" id="KW-1185">Reference proteome</keyword>
<evidence type="ECO:0000313" key="2">
    <source>
        <dbReference type="Proteomes" id="UP000190339"/>
    </source>
</evidence>
<protein>
    <recommendedName>
        <fullName evidence="3">Lipoprotein</fullName>
    </recommendedName>
</protein>
<dbReference type="AlphaFoldDB" id="A0A1T5DDJ6"/>
<proteinExistence type="predicted"/>
<dbReference type="STRING" id="561365.SAMN05660866_02840"/>
<organism evidence="1 2">
    <name type="scientific">Maribacter arcticus</name>
    <dbReference type="NCBI Taxonomy" id="561365"/>
    <lineage>
        <taxon>Bacteria</taxon>
        <taxon>Pseudomonadati</taxon>
        <taxon>Bacteroidota</taxon>
        <taxon>Flavobacteriia</taxon>
        <taxon>Flavobacteriales</taxon>
        <taxon>Flavobacteriaceae</taxon>
        <taxon>Maribacter</taxon>
    </lineage>
</organism>
<evidence type="ECO:0000313" key="1">
    <source>
        <dbReference type="EMBL" id="SKB69657.1"/>
    </source>
</evidence>
<name>A0A1T5DDJ6_9FLAO</name>
<accession>A0A1T5DDJ6</accession>
<reference evidence="2" key="1">
    <citation type="submission" date="2017-02" db="EMBL/GenBank/DDBJ databases">
        <authorList>
            <person name="Varghese N."/>
            <person name="Submissions S."/>
        </authorList>
    </citation>
    <scope>NUCLEOTIDE SEQUENCE [LARGE SCALE GENOMIC DNA]</scope>
    <source>
        <strain evidence="2">DSM 23546</strain>
    </source>
</reference>
<gene>
    <name evidence="1" type="ORF">SAMN05660866_02840</name>
</gene>
<evidence type="ECO:0008006" key="3">
    <source>
        <dbReference type="Google" id="ProtNLM"/>
    </source>
</evidence>
<dbReference type="EMBL" id="FUYL01000009">
    <property type="protein sequence ID" value="SKB69657.1"/>
    <property type="molecule type" value="Genomic_DNA"/>
</dbReference>
<sequence length="226" mass="26038">MTFRQAFVIISIFLLFSSCEKTQTNLEFEQSVAYEIFPALMDELHYDTRLGPPPPPAPIYDANENLIGYDTIMAERTMTEWQMQLAGFKADSVKLVIAVDDSTRLLKKEEREELLKYFSDKNLILDTSNQTKNYKIKLNRLKADPKLKFKYRSEFPAGSEIWSEEYDFNLSGTTGFSRIQFDTTKSYGILHSGFGCGKLCGTGFRIFIKKENGKWIIEKMILIEIA</sequence>
<dbReference type="PROSITE" id="PS51257">
    <property type="entry name" value="PROKAR_LIPOPROTEIN"/>
    <property type="match status" value="1"/>
</dbReference>